<dbReference type="PROSITE" id="PS51257">
    <property type="entry name" value="PROKAR_LIPOPROTEIN"/>
    <property type="match status" value="1"/>
</dbReference>
<sequence length="163" mass="18584">MKNSLFSVLVFLAVILLGCSANKLETLETSGYSMVEESVNYAIVVLKKSEIEVEGNTIRNGMPYQELVNKFNAEYGDAAPKIRASFIAIQEAENNYTPVITIRRFDGFPQAETYATQLQKFLQKNVEGITSTYAISQLNYRNLLRRRDIREYEQFYKLTAAVD</sequence>
<protein>
    <submittedName>
        <fullName evidence="1">Uncharacterized protein</fullName>
    </submittedName>
</protein>
<gene>
    <name evidence="1" type="ORF">CRP01_26335</name>
</gene>
<name>A0A2D0N4S4_FLAN2</name>
<evidence type="ECO:0000313" key="1">
    <source>
        <dbReference type="EMBL" id="PHN03521.1"/>
    </source>
</evidence>
<keyword evidence="2" id="KW-1185">Reference proteome</keyword>
<accession>A0A2D0N4S4</accession>
<dbReference type="RefSeq" id="WP_099153103.1">
    <property type="nucleotide sequence ID" value="NZ_PDUD01000031.1"/>
</dbReference>
<dbReference type="AlphaFoldDB" id="A0A2D0N4S4"/>
<evidence type="ECO:0000313" key="2">
    <source>
        <dbReference type="Proteomes" id="UP000223913"/>
    </source>
</evidence>
<organism evidence="1 2">
    <name type="scientific">Flavilitoribacter nigricans (strain ATCC 23147 / DSM 23189 / NBRC 102662 / NCIMB 1420 / SS-2)</name>
    <name type="common">Lewinella nigricans</name>
    <dbReference type="NCBI Taxonomy" id="1122177"/>
    <lineage>
        <taxon>Bacteria</taxon>
        <taxon>Pseudomonadati</taxon>
        <taxon>Bacteroidota</taxon>
        <taxon>Saprospiria</taxon>
        <taxon>Saprospirales</taxon>
        <taxon>Lewinellaceae</taxon>
        <taxon>Flavilitoribacter</taxon>
    </lineage>
</organism>
<proteinExistence type="predicted"/>
<dbReference type="EMBL" id="PDUD01000031">
    <property type="protein sequence ID" value="PHN03521.1"/>
    <property type="molecule type" value="Genomic_DNA"/>
</dbReference>
<comment type="caution">
    <text evidence="1">The sequence shown here is derived from an EMBL/GenBank/DDBJ whole genome shotgun (WGS) entry which is preliminary data.</text>
</comment>
<reference evidence="1 2" key="1">
    <citation type="submission" date="2017-10" db="EMBL/GenBank/DDBJ databases">
        <title>The draft genome sequence of Lewinella nigricans NBRC 102662.</title>
        <authorList>
            <person name="Wang K."/>
        </authorList>
    </citation>
    <scope>NUCLEOTIDE SEQUENCE [LARGE SCALE GENOMIC DNA]</scope>
    <source>
        <strain evidence="1 2">NBRC 102662</strain>
    </source>
</reference>
<dbReference type="Proteomes" id="UP000223913">
    <property type="component" value="Unassembled WGS sequence"/>
</dbReference>